<keyword evidence="3" id="KW-1185">Reference proteome</keyword>
<feature type="transmembrane region" description="Helical" evidence="1">
    <location>
        <begin position="204"/>
        <end position="224"/>
    </location>
</feature>
<evidence type="ECO:0000256" key="1">
    <source>
        <dbReference type="SAM" id="Phobius"/>
    </source>
</evidence>
<sequence length="449" mass="49130">MKKHSVLKSVFQKWRQNRLNKTGLAVVLGAVCFILSLVPDLFFFVYLSAFLYWLVLLSSLKRLNSRNRIQVILLLSVGVICSGVAFVVKDVAFGDLARVLKANLGITSMLVGVSFLSLLPNSKQSKGDVRKLKGALSTWVSVHLLGAVINLSSVFLVGDRLQRTQPMTDGQLSVIVRALTTAGFWSPFFASMAVAFSVAPSAVYLELLLVGIPVAMVALLFSMWELRRMNQLETFIGFPVSFTSLVFPVFLAAVVLFFHYFVFEALPILSIVTFVCPLSILCLLLVRCGQNKTVRRIEEHVSLRLPNMINEISLFISAGFMSASVSLLINLILGGNWTLFDTFGFWAAYACYIAICLVALAGLHPIVGISLMSALVPFDGVNNTLLAFVCLSAWGVGTAIGPLSGINLSVAGKYQLDNIRLSRLNVRYGLFMSAIVAIAMAVLVQWLNI</sequence>
<dbReference type="eggNOG" id="ENOG502Z99N">
    <property type="taxonomic scope" value="Bacteria"/>
</dbReference>
<feature type="transmembrane region" description="Helical" evidence="1">
    <location>
        <begin position="426"/>
        <end position="447"/>
    </location>
</feature>
<dbReference type="OrthoDB" id="8523687at2"/>
<feature type="transmembrane region" description="Helical" evidence="1">
    <location>
        <begin position="178"/>
        <end position="198"/>
    </location>
</feature>
<feature type="transmembrane region" description="Helical" evidence="1">
    <location>
        <begin position="236"/>
        <end position="262"/>
    </location>
</feature>
<dbReference type="Proteomes" id="UP000001062">
    <property type="component" value="Chromosome"/>
</dbReference>
<keyword evidence="1" id="KW-1133">Transmembrane helix</keyword>
<feature type="transmembrane region" description="Helical" evidence="1">
    <location>
        <begin position="100"/>
        <end position="119"/>
    </location>
</feature>
<dbReference type="RefSeq" id="WP_013659977.1">
    <property type="nucleotide sequence ID" value="NC_015276.1"/>
</dbReference>
<feature type="transmembrane region" description="Helical" evidence="1">
    <location>
        <begin position="268"/>
        <end position="286"/>
    </location>
</feature>
<feature type="transmembrane region" description="Helical" evidence="1">
    <location>
        <begin position="385"/>
        <end position="406"/>
    </location>
</feature>
<evidence type="ECO:0000313" key="2">
    <source>
        <dbReference type="EMBL" id="ADZ90072.1"/>
    </source>
</evidence>
<feature type="transmembrane region" description="Helical" evidence="1">
    <location>
        <begin position="21"/>
        <end position="49"/>
    </location>
</feature>
<feature type="transmembrane region" description="Helical" evidence="1">
    <location>
        <begin position="345"/>
        <end position="378"/>
    </location>
</feature>
<organism evidence="2 3">
    <name type="scientific">Marinomonas mediterranea (strain ATCC 700492 / JCM 21426 / NBRC 103028 / MMB-1)</name>
    <dbReference type="NCBI Taxonomy" id="717774"/>
    <lineage>
        <taxon>Bacteria</taxon>
        <taxon>Pseudomonadati</taxon>
        <taxon>Pseudomonadota</taxon>
        <taxon>Gammaproteobacteria</taxon>
        <taxon>Oceanospirillales</taxon>
        <taxon>Oceanospirillaceae</taxon>
        <taxon>Marinomonas</taxon>
    </lineage>
</organism>
<proteinExistence type="predicted"/>
<dbReference type="HOGENOM" id="CLU_049305_0_0_6"/>
<dbReference type="EMBL" id="CP002583">
    <property type="protein sequence ID" value="ADZ90072.1"/>
    <property type="molecule type" value="Genomic_DNA"/>
</dbReference>
<evidence type="ECO:0008006" key="4">
    <source>
        <dbReference type="Google" id="ProtNLM"/>
    </source>
</evidence>
<feature type="transmembrane region" description="Helical" evidence="1">
    <location>
        <begin position="312"/>
        <end position="333"/>
    </location>
</feature>
<feature type="transmembrane region" description="Helical" evidence="1">
    <location>
        <begin position="69"/>
        <end position="88"/>
    </location>
</feature>
<name>F2K2M7_MARM1</name>
<accession>F2K2M7</accession>
<reference evidence="2 3" key="1">
    <citation type="journal article" date="2012" name="Stand. Genomic Sci.">
        <title>Complete genome sequence of the melanogenic marine bacterium Marinomonas mediterranea type strain (MMB-1(T)).</title>
        <authorList>
            <person name="Lucas-Elio P."/>
            <person name="Goodwin L."/>
            <person name="Woyke T."/>
            <person name="Pitluck S."/>
            <person name="Nolan M."/>
            <person name="Kyrpides N.C."/>
            <person name="Detter J.C."/>
            <person name="Copeland A."/>
            <person name="Teshima H."/>
            <person name="Bruce D."/>
            <person name="Detter C."/>
            <person name="Tapia R."/>
            <person name="Han S."/>
            <person name="Land M.L."/>
            <person name="Ivanova N."/>
            <person name="Mikhailova N."/>
            <person name="Johnston A.W."/>
            <person name="Sanchez-Amat A."/>
        </authorList>
    </citation>
    <scope>NUCLEOTIDE SEQUENCE [LARGE SCALE GENOMIC DNA]</scope>
    <source>
        <strain evidence="3">ATCC 700492 / JCM 21426 / NBRC 103028 / MMB-1</strain>
    </source>
</reference>
<dbReference type="STRING" id="717774.Marme_0789"/>
<feature type="transmembrane region" description="Helical" evidence="1">
    <location>
        <begin position="139"/>
        <end position="157"/>
    </location>
</feature>
<gene>
    <name evidence="2" type="ordered locus">Marme_0789</name>
</gene>
<keyword evidence="1" id="KW-0812">Transmembrane</keyword>
<dbReference type="AlphaFoldDB" id="F2K2M7"/>
<dbReference type="KEGG" id="mme:Marme_0789"/>
<evidence type="ECO:0000313" key="3">
    <source>
        <dbReference type="Proteomes" id="UP000001062"/>
    </source>
</evidence>
<keyword evidence="1" id="KW-0472">Membrane</keyword>
<protein>
    <recommendedName>
        <fullName evidence="4">Citrate transporter</fullName>
    </recommendedName>
</protein>
<dbReference type="PATRIC" id="fig|717774.3.peg.820"/>